<evidence type="ECO:0000256" key="5">
    <source>
        <dbReference type="ARBA" id="ARBA00022842"/>
    </source>
</evidence>
<evidence type="ECO:0000313" key="8">
    <source>
        <dbReference type="EnsemblPlants" id="PNT77802"/>
    </source>
</evidence>
<evidence type="ECO:0000259" key="6">
    <source>
        <dbReference type="Pfam" id="PF03372"/>
    </source>
</evidence>
<dbReference type="PANTHER" id="PTHR22748:SF19">
    <property type="entry name" value="ENDONUCLEASE_EXONUCLEASE_PHOSPHATASE DOMAIN-CONTAINING PROTEIN"/>
    <property type="match status" value="1"/>
</dbReference>
<evidence type="ECO:0000256" key="4">
    <source>
        <dbReference type="ARBA" id="ARBA00022801"/>
    </source>
</evidence>
<proteinExistence type="inferred from homology"/>
<dbReference type="AlphaFoldDB" id="A0A2K2DU56"/>
<keyword evidence="4" id="KW-0378">Hydrolase</keyword>
<reference evidence="8" key="3">
    <citation type="submission" date="2018-08" db="UniProtKB">
        <authorList>
            <consortium name="EnsemblPlants"/>
        </authorList>
    </citation>
    <scope>IDENTIFICATION</scope>
    <source>
        <strain evidence="8">cv. Bd21</strain>
    </source>
</reference>
<protein>
    <recommendedName>
        <fullName evidence="6">Endonuclease/exonuclease/phosphatase domain-containing protein</fullName>
    </recommendedName>
</protein>
<name>A0A2K2DU56_BRADI</name>
<dbReference type="OrthoDB" id="786283at2759"/>
<keyword evidence="9" id="KW-1185">Reference proteome</keyword>
<sequence length="215" mass="23839">GLNNPSRRAAVRDLIHDTHTTIICIQETKLQVVDDRLIRDLLGPCFSANFAVLPAAGTRGGMILAVSEDFFTISDVPLSAHSITVTVTMRSEGALWSLTSVYGPQGDQEKLLFIEELKLLQPVVKSEWILLGDFNLIAKAADKNNTNINRRLIGKFRENPVLAKIDHVFCSDDWDMMFPNALLLAVPTLCSDHAPLFLQGATPSCHKSSFKFEEF</sequence>
<keyword evidence="3" id="KW-0479">Metal-binding</keyword>
<dbReference type="InterPro" id="IPR004808">
    <property type="entry name" value="AP_endonuc_1"/>
</dbReference>
<dbReference type="InterPro" id="IPR036691">
    <property type="entry name" value="Endo/exonu/phosph_ase_sf"/>
</dbReference>
<dbReference type="GO" id="GO:0003906">
    <property type="term" value="F:DNA-(apurinic or apyrimidinic site) endonuclease activity"/>
    <property type="evidence" value="ECO:0000318"/>
    <property type="project" value="GO_Central"/>
</dbReference>
<accession>A0A2K2DU56</accession>
<evidence type="ECO:0000313" key="7">
    <source>
        <dbReference type="EMBL" id="PNT77802.1"/>
    </source>
</evidence>
<dbReference type="EMBL" id="CM000880">
    <property type="protein sequence ID" value="PNT77802.1"/>
    <property type="molecule type" value="Genomic_DNA"/>
</dbReference>
<dbReference type="GO" id="GO:0005634">
    <property type="term" value="C:nucleus"/>
    <property type="evidence" value="ECO:0000318"/>
    <property type="project" value="GO_Central"/>
</dbReference>
<dbReference type="Proteomes" id="UP000008810">
    <property type="component" value="Chromosome 1"/>
</dbReference>
<dbReference type="Gramene" id="PNT77802">
    <property type="protein sequence ID" value="PNT77802"/>
    <property type="gene ID" value="BRADI_1g69063v3"/>
</dbReference>
<evidence type="ECO:0000256" key="3">
    <source>
        <dbReference type="ARBA" id="ARBA00022723"/>
    </source>
</evidence>
<dbReference type="GO" id="GO:0006284">
    <property type="term" value="P:base-excision repair"/>
    <property type="evidence" value="ECO:0000318"/>
    <property type="project" value="GO_Central"/>
</dbReference>
<comment type="similarity">
    <text evidence="2">Belongs to the DNA repair enzymes AP/ExoA family.</text>
</comment>
<reference evidence="7" key="2">
    <citation type="submission" date="2017-06" db="EMBL/GenBank/DDBJ databases">
        <title>WGS assembly of Brachypodium distachyon.</title>
        <authorList>
            <consortium name="The International Brachypodium Initiative"/>
            <person name="Lucas S."/>
            <person name="Harmon-Smith M."/>
            <person name="Lail K."/>
            <person name="Tice H."/>
            <person name="Grimwood J."/>
            <person name="Bruce D."/>
            <person name="Barry K."/>
            <person name="Shu S."/>
            <person name="Lindquist E."/>
            <person name="Wang M."/>
            <person name="Pitluck S."/>
            <person name="Vogel J.P."/>
            <person name="Garvin D.F."/>
            <person name="Mockler T.C."/>
            <person name="Schmutz J."/>
            <person name="Rokhsar D."/>
            <person name="Bevan M.W."/>
        </authorList>
    </citation>
    <scope>NUCLEOTIDE SEQUENCE</scope>
    <source>
        <strain evidence="7">Bd21</strain>
    </source>
</reference>
<feature type="non-terminal residue" evidence="7">
    <location>
        <position position="1"/>
    </location>
</feature>
<keyword evidence="5" id="KW-0460">Magnesium</keyword>
<evidence type="ECO:0000256" key="2">
    <source>
        <dbReference type="ARBA" id="ARBA00007092"/>
    </source>
</evidence>
<dbReference type="GO" id="GO:0008081">
    <property type="term" value="F:phosphoric diester hydrolase activity"/>
    <property type="evidence" value="ECO:0000318"/>
    <property type="project" value="GO_Central"/>
</dbReference>
<reference evidence="7 8" key="1">
    <citation type="journal article" date="2010" name="Nature">
        <title>Genome sequencing and analysis of the model grass Brachypodium distachyon.</title>
        <authorList>
            <consortium name="International Brachypodium Initiative"/>
        </authorList>
    </citation>
    <scope>NUCLEOTIDE SEQUENCE [LARGE SCALE GENOMIC DNA]</scope>
    <source>
        <strain evidence="7 8">Bd21</strain>
    </source>
</reference>
<evidence type="ECO:0000256" key="1">
    <source>
        <dbReference type="ARBA" id="ARBA00001946"/>
    </source>
</evidence>
<dbReference type="GO" id="GO:0046872">
    <property type="term" value="F:metal ion binding"/>
    <property type="evidence" value="ECO:0007669"/>
    <property type="project" value="UniProtKB-KW"/>
</dbReference>
<gene>
    <name evidence="7" type="ORF">BRADI_1g69063v3</name>
</gene>
<dbReference type="GO" id="GO:0008311">
    <property type="term" value="F:double-stranded DNA 3'-5' DNA exonuclease activity"/>
    <property type="evidence" value="ECO:0000318"/>
    <property type="project" value="GO_Central"/>
</dbReference>
<dbReference type="InterPro" id="IPR005135">
    <property type="entry name" value="Endo/exonuclease/phosphatase"/>
</dbReference>
<organism evidence="7">
    <name type="scientific">Brachypodium distachyon</name>
    <name type="common">Purple false brome</name>
    <name type="synonym">Trachynia distachya</name>
    <dbReference type="NCBI Taxonomy" id="15368"/>
    <lineage>
        <taxon>Eukaryota</taxon>
        <taxon>Viridiplantae</taxon>
        <taxon>Streptophyta</taxon>
        <taxon>Embryophyta</taxon>
        <taxon>Tracheophyta</taxon>
        <taxon>Spermatophyta</taxon>
        <taxon>Magnoliopsida</taxon>
        <taxon>Liliopsida</taxon>
        <taxon>Poales</taxon>
        <taxon>Poaceae</taxon>
        <taxon>BOP clade</taxon>
        <taxon>Pooideae</taxon>
        <taxon>Stipodae</taxon>
        <taxon>Brachypodieae</taxon>
        <taxon>Brachypodium</taxon>
    </lineage>
</organism>
<dbReference type="Gene3D" id="3.60.10.10">
    <property type="entry name" value="Endonuclease/exonuclease/phosphatase"/>
    <property type="match status" value="1"/>
</dbReference>
<evidence type="ECO:0000313" key="9">
    <source>
        <dbReference type="Proteomes" id="UP000008810"/>
    </source>
</evidence>
<comment type="cofactor">
    <cofactor evidence="1">
        <name>Mg(2+)</name>
        <dbReference type="ChEBI" id="CHEBI:18420"/>
    </cofactor>
</comment>
<dbReference type="Pfam" id="PF03372">
    <property type="entry name" value="Exo_endo_phos"/>
    <property type="match status" value="1"/>
</dbReference>
<feature type="domain" description="Endonuclease/exonuclease/phosphatase" evidence="6">
    <location>
        <begin position="3"/>
        <end position="193"/>
    </location>
</feature>
<dbReference type="InParanoid" id="A0A2K2DU56"/>
<dbReference type="PANTHER" id="PTHR22748">
    <property type="entry name" value="AP ENDONUCLEASE"/>
    <property type="match status" value="1"/>
</dbReference>
<dbReference type="SUPFAM" id="SSF56219">
    <property type="entry name" value="DNase I-like"/>
    <property type="match status" value="1"/>
</dbReference>
<dbReference type="EnsemblPlants" id="PNT77802">
    <property type="protein sequence ID" value="PNT77802"/>
    <property type="gene ID" value="BRADI_1g69063v3"/>
</dbReference>